<evidence type="ECO:0000256" key="3">
    <source>
        <dbReference type="ARBA" id="ARBA00022692"/>
    </source>
</evidence>
<feature type="transmembrane region" description="Helical" evidence="6">
    <location>
        <begin position="406"/>
        <end position="429"/>
    </location>
</feature>
<dbReference type="PROSITE" id="PS50850">
    <property type="entry name" value="MFS"/>
    <property type="match status" value="1"/>
</dbReference>
<keyword evidence="4 6" id="KW-1133">Transmembrane helix</keyword>
<accession>A0A068RRH8</accession>
<dbReference type="SUPFAM" id="SSF103473">
    <property type="entry name" value="MFS general substrate transporter"/>
    <property type="match status" value="1"/>
</dbReference>
<dbReference type="OrthoDB" id="6730379at2759"/>
<protein>
    <submittedName>
        <fullName evidence="8">Mfs general substrate transporter</fullName>
    </submittedName>
</protein>
<dbReference type="STRING" id="1263082.A0A068RRH8"/>
<evidence type="ECO:0000256" key="2">
    <source>
        <dbReference type="ARBA" id="ARBA00022448"/>
    </source>
</evidence>
<dbReference type="AlphaFoldDB" id="A0A068RRH8"/>
<keyword evidence="3 6" id="KW-0812">Transmembrane</keyword>
<dbReference type="InterPro" id="IPR020846">
    <property type="entry name" value="MFS_dom"/>
</dbReference>
<comment type="caution">
    <text evidence="8">The sequence shown here is derived from an EMBL/GenBank/DDBJ whole genome shotgun (WGS) entry which is preliminary data.</text>
</comment>
<proteinExistence type="predicted"/>
<feature type="domain" description="Major facilitator superfamily (MFS) profile" evidence="7">
    <location>
        <begin position="84"/>
        <end position="494"/>
    </location>
</feature>
<feature type="transmembrane region" description="Helical" evidence="6">
    <location>
        <begin position="469"/>
        <end position="490"/>
    </location>
</feature>
<dbReference type="GO" id="GO:0016020">
    <property type="term" value="C:membrane"/>
    <property type="evidence" value="ECO:0007669"/>
    <property type="project" value="UniProtKB-SubCell"/>
</dbReference>
<keyword evidence="9" id="KW-1185">Reference proteome</keyword>
<dbReference type="VEuPathDB" id="FungiDB:LCOR_03809.1"/>
<sequence>MTDSSKVEYTVEEKTSKVEYTVEETITTEKHQGDVLTPTTTIQDAKDAEAIVDVSEEFDKNGDRIYVRSAAEKALVRKLDFIYVMPFVAVLNFLQFFDKSTVNYAGVLGIKEDTGTTGSQFSWLGSLFYLGYLVYQFPNQFLLQRVRLSWYIGSLVVLWGMVLAVTFTAKSFADLAGLRFLLGFFEAAMYPCCIMLISSMYRRREQAGRLGVVYVCNGIAMAVGGFIGYGVGLHMDGVGGHGAWQWLMLILGVITVAFGIILFVFLVDDPRSSLLRLTPEQREIVEERIRDNAVVITRQIKYNQIIEALKEPRYYCFIFASMLINFQNGALNTFQSIITAGFGFSGVNAILLTVPSGVVDCLYIVAAIWYTNRYGNVLYTACAMQGFAILGLVLLVAIPLPKAKLLGLYLCWAFAAAYTMFLVSVANNVSGYTKKIFYSSSIIVFYTIGNFAGPLMMVDWQAPLYLGGMIAYMAANAISIVLFLIARYSMAKSNRERMERGITKTTTGMTDLTDREDPNFIYRL</sequence>
<evidence type="ECO:0000313" key="8">
    <source>
        <dbReference type="EMBL" id="CDH52325.1"/>
    </source>
</evidence>
<dbReference type="Proteomes" id="UP000027586">
    <property type="component" value="Unassembled WGS sequence"/>
</dbReference>
<feature type="transmembrane region" description="Helical" evidence="6">
    <location>
        <begin position="314"/>
        <end position="338"/>
    </location>
</feature>
<evidence type="ECO:0000313" key="9">
    <source>
        <dbReference type="Proteomes" id="UP000027586"/>
    </source>
</evidence>
<feature type="transmembrane region" description="Helical" evidence="6">
    <location>
        <begin position="243"/>
        <end position="267"/>
    </location>
</feature>
<evidence type="ECO:0000256" key="6">
    <source>
        <dbReference type="SAM" id="Phobius"/>
    </source>
</evidence>
<feature type="transmembrane region" description="Helical" evidence="6">
    <location>
        <begin position="436"/>
        <end position="457"/>
    </location>
</feature>
<feature type="transmembrane region" description="Helical" evidence="6">
    <location>
        <begin position="377"/>
        <end position="400"/>
    </location>
</feature>
<feature type="transmembrane region" description="Helical" evidence="6">
    <location>
        <begin position="148"/>
        <end position="169"/>
    </location>
</feature>
<dbReference type="GO" id="GO:0022857">
    <property type="term" value="F:transmembrane transporter activity"/>
    <property type="evidence" value="ECO:0007669"/>
    <property type="project" value="InterPro"/>
</dbReference>
<dbReference type="Gene3D" id="1.20.1250.20">
    <property type="entry name" value="MFS general substrate transporter like domains"/>
    <property type="match status" value="1"/>
</dbReference>
<feature type="transmembrane region" description="Helical" evidence="6">
    <location>
        <begin position="210"/>
        <end position="231"/>
    </location>
</feature>
<name>A0A068RRH8_9FUNG</name>
<evidence type="ECO:0000256" key="4">
    <source>
        <dbReference type="ARBA" id="ARBA00022989"/>
    </source>
</evidence>
<comment type="subcellular location">
    <subcellularLocation>
        <location evidence="1">Membrane</location>
        <topology evidence="1">Multi-pass membrane protein</topology>
    </subcellularLocation>
</comment>
<keyword evidence="5 6" id="KW-0472">Membrane</keyword>
<dbReference type="InterPro" id="IPR011701">
    <property type="entry name" value="MFS"/>
</dbReference>
<dbReference type="EMBL" id="CBTN010000012">
    <property type="protein sequence ID" value="CDH52325.1"/>
    <property type="molecule type" value="Genomic_DNA"/>
</dbReference>
<keyword evidence="2" id="KW-0813">Transport</keyword>
<feature type="transmembrane region" description="Helical" evidence="6">
    <location>
        <begin position="350"/>
        <end position="370"/>
    </location>
</feature>
<gene>
    <name evidence="8" type="ORF">LCOR_03809.1</name>
</gene>
<feature type="transmembrane region" description="Helical" evidence="6">
    <location>
        <begin position="117"/>
        <end position="136"/>
    </location>
</feature>
<dbReference type="Pfam" id="PF07690">
    <property type="entry name" value="MFS_1"/>
    <property type="match status" value="1"/>
</dbReference>
<evidence type="ECO:0000256" key="5">
    <source>
        <dbReference type="ARBA" id="ARBA00023136"/>
    </source>
</evidence>
<evidence type="ECO:0000259" key="7">
    <source>
        <dbReference type="PROSITE" id="PS50850"/>
    </source>
</evidence>
<evidence type="ECO:0000256" key="1">
    <source>
        <dbReference type="ARBA" id="ARBA00004141"/>
    </source>
</evidence>
<dbReference type="PANTHER" id="PTHR43791">
    <property type="entry name" value="PERMEASE-RELATED"/>
    <property type="match status" value="1"/>
</dbReference>
<dbReference type="InterPro" id="IPR036259">
    <property type="entry name" value="MFS_trans_sf"/>
</dbReference>
<organism evidence="8 9">
    <name type="scientific">Lichtheimia corymbifera JMRC:FSU:9682</name>
    <dbReference type="NCBI Taxonomy" id="1263082"/>
    <lineage>
        <taxon>Eukaryota</taxon>
        <taxon>Fungi</taxon>
        <taxon>Fungi incertae sedis</taxon>
        <taxon>Mucoromycota</taxon>
        <taxon>Mucoromycotina</taxon>
        <taxon>Mucoromycetes</taxon>
        <taxon>Mucorales</taxon>
        <taxon>Lichtheimiaceae</taxon>
        <taxon>Lichtheimia</taxon>
    </lineage>
</organism>
<dbReference type="PANTHER" id="PTHR43791:SF36">
    <property type="entry name" value="TRANSPORTER, PUTATIVE (AFU_ORTHOLOGUE AFUA_6G08340)-RELATED"/>
    <property type="match status" value="1"/>
</dbReference>
<feature type="transmembrane region" description="Helical" evidence="6">
    <location>
        <begin position="81"/>
        <end position="97"/>
    </location>
</feature>
<feature type="transmembrane region" description="Helical" evidence="6">
    <location>
        <begin position="175"/>
        <end position="198"/>
    </location>
</feature>
<reference evidence="8" key="1">
    <citation type="submission" date="2013-08" db="EMBL/GenBank/DDBJ databases">
        <title>Gene expansion shapes genome architecture in the human pathogen Lichtheimia corymbifera: an evolutionary genomics analysis in the ancient terrestrial Mucorales (Mucoromycotina).</title>
        <authorList>
            <person name="Schwartze V.U."/>
            <person name="Winter S."/>
            <person name="Shelest E."/>
            <person name="Marcet-Houben M."/>
            <person name="Horn F."/>
            <person name="Wehner S."/>
            <person name="Hoffmann K."/>
            <person name="Riege K."/>
            <person name="Sammeth M."/>
            <person name="Nowrousian M."/>
            <person name="Valiante V."/>
            <person name="Linde J."/>
            <person name="Jacobsen I.D."/>
            <person name="Marz M."/>
            <person name="Brakhage A.A."/>
            <person name="Gabaldon T."/>
            <person name="Bocker S."/>
            <person name="Voigt K."/>
        </authorList>
    </citation>
    <scope>NUCLEOTIDE SEQUENCE [LARGE SCALE GENOMIC DNA]</scope>
    <source>
        <strain evidence="8">FSU 9682</strain>
    </source>
</reference>